<dbReference type="Gene3D" id="2.40.10.480">
    <property type="match status" value="1"/>
</dbReference>
<dbReference type="PANTHER" id="PTHR34512:SF30">
    <property type="entry name" value="OUTER MEMBRANE PROTEIN ASSEMBLY FACTOR BAMB"/>
    <property type="match status" value="1"/>
</dbReference>
<evidence type="ECO:0000256" key="1">
    <source>
        <dbReference type="SAM" id="MobiDB-lite"/>
    </source>
</evidence>
<dbReference type="InterPro" id="IPR011635">
    <property type="entry name" value="CARDB"/>
</dbReference>
<feature type="domain" description="CARDB" evidence="3">
    <location>
        <begin position="225"/>
        <end position="324"/>
    </location>
</feature>
<dbReference type="SUPFAM" id="SSF48239">
    <property type="entry name" value="Terpenoid cyclases/Protein prenyltransferases"/>
    <property type="match status" value="1"/>
</dbReference>
<feature type="domain" description="Pyrrolo-quinoline quinone repeat" evidence="4">
    <location>
        <begin position="1909"/>
        <end position="1992"/>
    </location>
</feature>
<evidence type="ECO:0000313" key="5">
    <source>
        <dbReference type="EMBL" id="CAD6493714.1"/>
    </source>
</evidence>
<comment type="caution">
    <text evidence="5">The sequence shown here is derived from an EMBL/GenBank/DDBJ whole genome shotgun (WGS) entry which is preliminary data.</text>
</comment>
<dbReference type="InterPro" id="IPR013783">
    <property type="entry name" value="Ig-like_fold"/>
</dbReference>
<feature type="region of interest" description="Disordered" evidence="1">
    <location>
        <begin position="886"/>
        <end position="917"/>
    </location>
</feature>
<feature type="compositionally biased region" description="Low complexity" evidence="1">
    <location>
        <begin position="897"/>
        <end position="916"/>
    </location>
</feature>
<evidence type="ECO:0000259" key="3">
    <source>
        <dbReference type="Pfam" id="PF07705"/>
    </source>
</evidence>
<dbReference type="Gene3D" id="2.160.20.10">
    <property type="entry name" value="Single-stranded right-handed beta-helix, Pectin lyase-like"/>
    <property type="match status" value="1"/>
</dbReference>
<dbReference type="Gene3D" id="2.40.128.630">
    <property type="match status" value="1"/>
</dbReference>
<keyword evidence="2" id="KW-1133">Transmembrane helix</keyword>
<dbReference type="Proteomes" id="UP000634805">
    <property type="component" value="Unassembled WGS sequence"/>
</dbReference>
<dbReference type="InterPro" id="IPR002372">
    <property type="entry name" value="PQQ_rpt_dom"/>
</dbReference>
<proteinExistence type="predicted"/>
<dbReference type="Gene3D" id="1.50.10.20">
    <property type="match status" value="1"/>
</dbReference>
<dbReference type="InterPro" id="IPR011050">
    <property type="entry name" value="Pectin_lyase_fold/virulence"/>
</dbReference>
<feature type="domain" description="CARDB" evidence="3">
    <location>
        <begin position="1155"/>
        <end position="1248"/>
    </location>
</feature>
<dbReference type="EMBL" id="CAJHIS010000014">
    <property type="protein sequence ID" value="CAD6493714.1"/>
    <property type="molecule type" value="Genomic_DNA"/>
</dbReference>
<dbReference type="InterPro" id="IPR015943">
    <property type="entry name" value="WD40/YVTN_repeat-like_dom_sf"/>
</dbReference>
<evidence type="ECO:0000313" key="6">
    <source>
        <dbReference type="Proteomes" id="UP000634805"/>
    </source>
</evidence>
<feature type="domain" description="CARDB" evidence="3">
    <location>
        <begin position="1356"/>
        <end position="1468"/>
    </location>
</feature>
<dbReference type="PANTHER" id="PTHR34512">
    <property type="entry name" value="CELL SURFACE PROTEIN"/>
    <property type="match status" value="1"/>
</dbReference>
<dbReference type="Pfam" id="PF07705">
    <property type="entry name" value="CARDB"/>
    <property type="match status" value="5"/>
</dbReference>
<dbReference type="InterPro" id="IPR012334">
    <property type="entry name" value="Pectin_lyas_fold"/>
</dbReference>
<gene>
    <name evidence="5" type="primary">bamB_3</name>
    <name evidence="5" type="ORF">EMLJLAPB_00602</name>
</gene>
<keyword evidence="2" id="KW-0812">Transmembrane</keyword>
<accession>A0A811T8T2</accession>
<feature type="transmembrane region" description="Helical" evidence="2">
    <location>
        <begin position="2224"/>
        <end position="2244"/>
    </location>
</feature>
<dbReference type="Gene3D" id="2.130.10.10">
    <property type="entry name" value="YVTN repeat-like/Quinoprotein amine dehydrogenase"/>
    <property type="match status" value="1"/>
</dbReference>
<dbReference type="SUPFAM" id="SSF50998">
    <property type="entry name" value="Quinoprotein alcohol dehydrogenase-like"/>
    <property type="match status" value="2"/>
</dbReference>
<feature type="domain" description="CARDB" evidence="3">
    <location>
        <begin position="1049"/>
        <end position="1147"/>
    </location>
</feature>
<dbReference type="InterPro" id="IPR018391">
    <property type="entry name" value="PQQ_b-propeller_rpt"/>
</dbReference>
<feature type="domain" description="CARDB" evidence="3">
    <location>
        <begin position="1256"/>
        <end position="1347"/>
    </location>
</feature>
<name>A0A811T8T2_9EURY</name>
<dbReference type="SMART" id="SM00564">
    <property type="entry name" value="PQQ"/>
    <property type="match status" value="6"/>
</dbReference>
<protein>
    <submittedName>
        <fullName evidence="5">Outer membrane protein assembly factor BamB</fullName>
    </submittedName>
</protein>
<keyword evidence="2" id="KW-0472">Membrane</keyword>
<dbReference type="SUPFAM" id="SSF51126">
    <property type="entry name" value="Pectin lyase-like"/>
    <property type="match status" value="1"/>
</dbReference>
<dbReference type="InterPro" id="IPR011047">
    <property type="entry name" value="Quinoprotein_ADH-like_sf"/>
</dbReference>
<evidence type="ECO:0000259" key="4">
    <source>
        <dbReference type="Pfam" id="PF13360"/>
    </source>
</evidence>
<evidence type="ECO:0000256" key="2">
    <source>
        <dbReference type="SAM" id="Phobius"/>
    </source>
</evidence>
<dbReference type="Pfam" id="PF13360">
    <property type="entry name" value="PQQ_2"/>
    <property type="match status" value="2"/>
</dbReference>
<organism evidence="5 6">
    <name type="scientific">Candidatus Argoarchaeum ethanivorans</name>
    <dbReference type="NCBI Taxonomy" id="2608793"/>
    <lineage>
        <taxon>Archaea</taxon>
        <taxon>Methanobacteriati</taxon>
        <taxon>Methanobacteriota</taxon>
        <taxon>Stenosarchaea group</taxon>
        <taxon>Methanomicrobia</taxon>
        <taxon>Methanosarcinales</taxon>
        <taxon>Methanosarcinales incertae sedis</taxon>
        <taxon>GOM Arc I cluster</taxon>
        <taxon>Candidatus Argoarchaeum</taxon>
    </lineage>
</organism>
<dbReference type="Gene3D" id="2.60.40.10">
    <property type="entry name" value="Immunoglobulins"/>
    <property type="match status" value="7"/>
</dbReference>
<feature type="domain" description="Pyrrolo-quinoline quinone repeat" evidence="4">
    <location>
        <begin position="1675"/>
        <end position="1879"/>
    </location>
</feature>
<dbReference type="InterPro" id="IPR008930">
    <property type="entry name" value="Terpenoid_cyclase/PrenylTrfase"/>
</dbReference>
<reference evidence="5" key="1">
    <citation type="submission" date="2020-10" db="EMBL/GenBank/DDBJ databases">
        <authorList>
            <person name="Hahn C.J."/>
            <person name="Laso-Perez R."/>
            <person name="Vulcano F."/>
            <person name="Vaziourakis K.-M."/>
            <person name="Stokke R."/>
            <person name="Steen I.H."/>
            <person name="Teske A."/>
            <person name="Boetius A."/>
            <person name="Liebeke M."/>
            <person name="Amann R."/>
            <person name="Knittel K."/>
        </authorList>
    </citation>
    <scope>NUCLEOTIDE SEQUENCE</scope>
    <source>
        <strain evidence="5">Gfbio:e3339647-f889-4370-9287-4fb5cb688e4c:AG392D22_GoMArc1</strain>
    </source>
</reference>
<dbReference type="CDD" id="cd00688">
    <property type="entry name" value="ISOPREN_C2_like"/>
    <property type="match status" value="1"/>
</dbReference>
<sequence length="2256" mass="245825">MRRISLVLLLLLLCMSGITLVAAAQPSAPFIVMGQASYENGIACNNFTLTVTNLNTSKNWDADTCFGYNFYKLVLDGSDIHAGDVLQFNARNTDADTANISEYQLNDMDRWGLQYNITFISVDVIVLILDPDGLIHYQPVFMNNESIAIVFNATAIACELSNQTFESTGNNVTRVDGIECPVVHLYDEPDDWTNATQDQRLKSGDIIIWSQEDEELPELFFVLLPDLSITGEMIIGSDPHAKFMTTVTATIANRGAPVLDEFDVALVEDGRVIDIRTLPPLDSMEDTAVTFEWAPKDSGDHRIGIRTDPNDLVDERDEYNNEVSRDVVVAETIIIKVPYDYPTVQMAVDNSTEYTVIHIDDGDYESRLTITNRHHLKILGSGEDTRIIVHGGPSSRSKPNLIEIVNSSDIELDGFTARVDSSYSGSIFPQGWRAINIRESEKISLTDLVLTHASWSDCSFLIRIEGSTDCLIADNLISGSRSPADWAVRMATAGILIASDNNTICRNTISNCQYTVKLQGDNNTVCANNLFFTEAGNSPENAFAIDTGHNNHWNATVPSSYRYNNTTFVNYTGNYWDGWIDEDLDCDGIWDIPYNISDNASDYHPLRKPYAEEYALNVKSISLPDRIYTGQNNTIIAVVNQDSQRITDITVNLTINSELIESREIKLIRTSQNTIRFNWNPDETGLYNISIGASINDSIVSLDTRRSLFADASELPYNCLDNLTDALRFLREKQTPGSGSIGGFSTTAWAMLAFSAGWEDPDVRTKYGRTPAGYLSSYPSLPYNDFVLATFEDCARTLLAISTLGDADPTNFGNVNYLTMVKSYHDGIQFDDPASVADDALGILALTACGDSSAAERVDKSRGYIISYQNEDGGWSRIIENHRNGNETNETGESIIDGNATDGNTTNGNTTNGNATSEVTSDLRTTAFIIQALVAAGEPLDSNVTIDALAFLHRNIGYDGNLSDAITTACAVQAIVAMGENPLEWRNTSINDSSTLIDYLMSLQQPDGSFNYTTNQSFFPRYTTAKVIPALAASPYPPMITDIESYPLPDVTPTGKIDLPETVYVNTSCTVHGTLRCNGGMFNVSLLEDGVSAAVTEVRSIWQDPEILNIPFSIEWAPSKNGFVNITVFVDSGDRVDERYENNNNLTRTVYVDLPDLAIADVVLPDLIYVNVTNLINASVSGITDEHFNVSFVADGMEVDRRRIEGIRGSTNLSYEWRPNRTGNHTISMIADSDSEVREVCETNNAATLVCKVILPDLVPIGLTPDVAFIRARNNITVTMNGTAEGFNVSLVENGTVVANATNITCYGQTSVNLTYKPTSLGNHTVTAVIDSDGDILETNESNNNLSSIINATLTDLVPIRILPDIVYLNKMNRITIPVTGTAEEFNASLIAYARDMPGGTITIINETGNATNLTNPVIINATDLDTYNNGNLTIWWQPDFPGWYNLTAIVDPDNDVNETNESNNNLTGEAFVANEIQLELVSPRGGEICGGIHLVKWKALHDKNLTIDLFYSSNYGTTWTVLASNLTCDPNLTANLTENLIGEGNATNNTTDATNTSNTTNLTHAVNYNGVYLWDTTNHTDGEYLIRITAWWYILESVYISNTVIVLNGDAASGGIGGNARYFDWDTPDDPHLAWVSEDIFAGGATSIVVADDTVFVYCTGTDGVSSSDYTYMVAMNATNGEMLWATEIAPAEYGSWASPAYHNGSIFIASGMHVYRIDGKTGAILWDYPFSDCCANCNAGPSVSSGRVYVTSFSRSTHTDSSMTCPESEEGNLFCLDVETGVELWNTSTYLPPIRHLGTPTPKYGRIYYGRGGDLYCLTTDGAVIWNTSLKHDVFSAPVIVDGVVYASTYEFGGGFGGFNCLDAFNGSILWNYPVQRTDSTPAYFAPRDSDKKYIYVVGGCSGFSGSGVYCFNATNGSLIWGSEEVGSWTNSPAVSRDARVFVGVHAGNFNYNGLKCLDAYTGDELWSAPYGGSSPYIAYGRIYTIGGNRLYVFGERNQPDLVVTDASPDGDVVHATIRNIGTGGTNESFKVALRKEGRTIDGCEMGEPPDVDASDSAESVTHPARQINMTEYRNVNTLYPGESVDVTFDRHGACGYLMVKADSSGDIPERNEYNNMREVWVPCDGGGSSSTGGNGKGDLGNGDGSTNYGGLGSGGGTGGFVGGGGYWNYYHVGAGADDVETTTTTSTQTMVNETESQGAKHRVKGYQMGAKLESGGGGGGYFSYAMILAVLVLLGLLVHGIRKERGRYRRPTK</sequence>